<comment type="caution">
    <text evidence="7">The sequence shown here is derived from an EMBL/GenBank/DDBJ whole genome shotgun (WGS) entry which is preliminary data.</text>
</comment>
<feature type="domain" description="Glycosyltransferase 2-like" evidence="5">
    <location>
        <begin position="26"/>
        <end position="139"/>
    </location>
</feature>
<keyword evidence="8" id="KW-1185">Reference proteome</keyword>
<protein>
    <recommendedName>
        <fullName evidence="9">Glycosyltransferase</fullName>
    </recommendedName>
</protein>
<comment type="similarity">
    <text evidence="2">Belongs to the glycosyltransferase 2 family.</text>
</comment>
<dbReference type="GO" id="GO:0016757">
    <property type="term" value="F:glycosyltransferase activity"/>
    <property type="evidence" value="ECO:0007669"/>
    <property type="project" value="UniProtKB-KW"/>
</dbReference>
<keyword evidence="4" id="KW-0808">Transferase</keyword>
<dbReference type="STRING" id="1193682.BJP25_17455"/>
<evidence type="ECO:0000313" key="8">
    <source>
        <dbReference type="Proteomes" id="UP000186040"/>
    </source>
</evidence>
<dbReference type="RefSeq" id="WP_075974972.1">
    <property type="nucleotide sequence ID" value="NZ_MKQR01000011.1"/>
</dbReference>
<dbReference type="Gene3D" id="3.90.550.10">
    <property type="entry name" value="Spore Coat Polysaccharide Biosynthesis Protein SpsA, Chain A"/>
    <property type="match status" value="1"/>
</dbReference>
<organism evidence="7 8">
    <name type="scientific">Actinokineospora bangkokensis</name>
    <dbReference type="NCBI Taxonomy" id="1193682"/>
    <lineage>
        <taxon>Bacteria</taxon>
        <taxon>Bacillati</taxon>
        <taxon>Actinomycetota</taxon>
        <taxon>Actinomycetes</taxon>
        <taxon>Pseudonocardiales</taxon>
        <taxon>Pseudonocardiaceae</taxon>
        <taxon>Actinokineospora</taxon>
    </lineage>
</organism>
<dbReference type="InterPro" id="IPR027791">
    <property type="entry name" value="Galactosyl_T_C"/>
</dbReference>
<dbReference type="Pfam" id="PF00535">
    <property type="entry name" value="Glycos_transf_2"/>
    <property type="match status" value="1"/>
</dbReference>
<evidence type="ECO:0000313" key="7">
    <source>
        <dbReference type="EMBL" id="OLR93269.1"/>
    </source>
</evidence>
<dbReference type="OrthoDB" id="4120491at2"/>
<accession>A0A1Q9LMP8</accession>
<gene>
    <name evidence="7" type="ORF">BJP25_17455</name>
</gene>
<evidence type="ECO:0000256" key="1">
    <source>
        <dbReference type="ARBA" id="ARBA00004776"/>
    </source>
</evidence>
<dbReference type="PANTHER" id="PTHR43179:SF12">
    <property type="entry name" value="GALACTOFURANOSYLTRANSFERASE GLFT2"/>
    <property type="match status" value="1"/>
</dbReference>
<evidence type="ECO:0008006" key="9">
    <source>
        <dbReference type="Google" id="ProtNLM"/>
    </source>
</evidence>
<dbReference type="InterPro" id="IPR001173">
    <property type="entry name" value="Glyco_trans_2-like"/>
</dbReference>
<evidence type="ECO:0000259" key="6">
    <source>
        <dbReference type="Pfam" id="PF02709"/>
    </source>
</evidence>
<name>A0A1Q9LMP8_9PSEU</name>
<sequence>MLTDVFVPHNRWDLLEPYPEPVPTVSVVIVHYEQQAELERTCSALARQTLAPLEVVIADDGSATPPRPPRCGLDIRVVRQEDLGFRAAAARNLGARHTTGEVLVFLDADTVPEPGFLAALVRTVARCPDALAVGRREHADFSGVAVDADPRTARRLPPPRWLAEAYAGSRDLLDADGRSFRFVISAVLACRAALFTELGGFDERFVGYGGEDWDLAYRAWNRGAVLVRESAAVAWHDGPDWAGRSAAGDSLDAQTLRLAALIPEPLTRGAPLPADLPDVLVDLAPGADVVRTTHSLLAQTSGDLRVRLPADVDPAVRELYGAAVWTRGWSDDQRRRCRARLVVSAPLARGAVEAAMAVLVRDDLGAVDLVADGDVVATLTSSRCLGRVERWRHRFTPDDVISAFGRARVTVDAVPSDGHSLEHFFSTLGR</sequence>
<dbReference type="AlphaFoldDB" id="A0A1Q9LMP8"/>
<dbReference type="Pfam" id="PF02709">
    <property type="entry name" value="Glyco_transf_7C"/>
    <property type="match status" value="1"/>
</dbReference>
<dbReference type="SUPFAM" id="SSF53448">
    <property type="entry name" value="Nucleotide-diphospho-sugar transferases"/>
    <property type="match status" value="1"/>
</dbReference>
<dbReference type="EMBL" id="MKQR01000011">
    <property type="protein sequence ID" value="OLR93269.1"/>
    <property type="molecule type" value="Genomic_DNA"/>
</dbReference>
<dbReference type="Proteomes" id="UP000186040">
    <property type="component" value="Unassembled WGS sequence"/>
</dbReference>
<keyword evidence="3" id="KW-0328">Glycosyltransferase</keyword>
<evidence type="ECO:0000256" key="4">
    <source>
        <dbReference type="ARBA" id="ARBA00022679"/>
    </source>
</evidence>
<evidence type="ECO:0000256" key="2">
    <source>
        <dbReference type="ARBA" id="ARBA00006739"/>
    </source>
</evidence>
<dbReference type="PANTHER" id="PTHR43179">
    <property type="entry name" value="RHAMNOSYLTRANSFERASE WBBL"/>
    <property type="match status" value="1"/>
</dbReference>
<proteinExistence type="inferred from homology"/>
<dbReference type="InterPro" id="IPR029044">
    <property type="entry name" value="Nucleotide-diphossugar_trans"/>
</dbReference>
<reference evidence="7 8" key="1">
    <citation type="submission" date="2016-10" db="EMBL/GenBank/DDBJ databases">
        <title>The Draft Genome Sequence of Actinokineospora bangkokensis 44EHWT reveals the biosynthetic pathway of antifungal compounds Thailandins with unusual extender unit butylmalonyl-CoA.</title>
        <authorList>
            <person name="Greule A."/>
            <person name="Intra B."/>
            <person name="Flemming S."/>
            <person name="Rommel M.G."/>
            <person name="Panbangred W."/>
            <person name="Bechthold A."/>
        </authorList>
    </citation>
    <scope>NUCLEOTIDE SEQUENCE [LARGE SCALE GENOMIC DNA]</scope>
    <source>
        <strain evidence="7 8">44EHW</strain>
    </source>
</reference>
<comment type="pathway">
    <text evidence="1">Cell wall biogenesis; cell wall polysaccharide biosynthesis.</text>
</comment>
<feature type="domain" description="Galactosyltransferase C-terminal" evidence="6">
    <location>
        <begin position="184"/>
        <end position="227"/>
    </location>
</feature>
<evidence type="ECO:0000256" key="3">
    <source>
        <dbReference type="ARBA" id="ARBA00022676"/>
    </source>
</evidence>
<evidence type="ECO:0000259" key="5">
    <source>
        <dbReference type="Pfam" id="PF00535"/>
    </source>
</evidence>